<keyword evidence="2" id="KW-1185">Reference proteome</keyword>
<protein>
    <submittedName>
        <fullName evidence="1">Uncharacterized protein</fullName>
    </submittedName>
</protein>
<organism evidence="1 2">
    <name type="scientific">phage Lak_Megaphage_Sonny</name>
    <dbReference type="NCBI Taxonomy" id="3109229"/>
    <lineage>
        <taxon>Viruses</taxon>
        <taxon>Duplodnaviria</taxon>
        <taxon>Heunggongvirae</taxon>
        <taxon>Uroviricota</taxon>
        <taxon>Caudoviricetes</taxon>
        <taxon>Caudoviricetes code 15 clade</taxon>
    </lineage>
</organism>
<proteinExistence type="predicted"/>
<accession>A0ABZ0Z555</accession>
<evidence type="ECO:0000313" key="2">
    <source>
        <dbReference type="Proteomes" id="UP001358193"/>
    </source>
</evidence>
<evidence type="ECO:0000313" key="1">
    <source>
        <dbReference type="EMBL" id="WQJ53597.1"/>
    </source>
</evidence>
<name>A0ABZ0Z555_9CAUD</name>
<sequence>MRIFKRIYNFFASTEKIPVSEKIKQWLLSFYGINVTMHGALTTNSIYYAVNINGKKVKIRISDHMPSFNKCNIYVMSIKNNNDAVAVIKKSDRNLHILNYRQAISFIQKAVNECENTIIDIPEKIVENSAKLKEPNMCISLPTTLAGNRHEILKSLYHHFNEKNFMPFIEAFEKCCGNIGYKHLSKEIQLELINMFNINCLNMGQIYGLFAYSYNHHTHDIEKCIKFVEDASKICQKNLTKYKGLCGHTIAFSIEIELYFMSSTFFNGITLYDNNFNQRSYRVNHLNECIQIMCNMFPWVSVLKRQYLMEFHNIIQANVTLSRIIECLMIVHNRYPDSDLITIFDETEKFLKKSELKNIHWDFKNNIEFNKAVKIQAIKEPFEYHYQKPELIISKEEWLDLYDQRAENKEKLNECLSIDIKNFDKYTKKQKLIVDDLLSYAIPYEQCIKTINNSFWTTKSLQTGCEKLKKIYKYDNC</sequence>
<dbReference type="Proteomes" id="UP001358193">
    <property type="component" value="Segment"/>
</dbReference>
<reference evidence="1 2" key="1">
    <citation type="submission" date="2023-11" db="EMBL/GenBank/DDBJ databases">
        <authorList>
            <person name="Cook R."/>
            <person name="Crisci M."/>
            <person name="Pye H."/>
            <person name="Adriaenssens E."/>
            <person name="Santini J."/>
        </authorList>
    </citation>
    <scope>NUCLEOTIDE SEQUENCE [LARGE SCALE GENOMIC DNA]</scope>
    <source>
        <strain evidence="1">Lak_Megaphage_Sonny</strain>
    </source>
</reference>
<dbReference type="EMBL" id="OR769223">
    <property type="protein sequence ID" value="WQJ53597.1"/>
    <property type="molecule type" value="Genomic_DNA"/>
</dbReference>